<gene>
    <name evidence="1" type="ORF">F4694_003263</name>
</gene>
<protein>
    <submittedName>
        <fullName evidence="1">Uncharacterized protein</fullName>
    </submittedName>
</protein>
<reference evidence="2" key="2">
    <citation type="submission" date="2020-08" db="EMBL/GenBank/DDBJ databases">
        <title>The Agave Microbiome: Exploring the role of microbial communities in plant adaptations to desert environments.</title>
        <authorList>
            <person name="Partida-Martinez L.P."/>
        </authorList>
    </citation>
    <scope>NUCLEOTIDE SEQUENCE [LARGE SCALE GENOMIC DNA]</scope>
    <source>
        <strain evidence="2">AT2.8</strain>
    </source>
</reference>
<sequence>MGNKNLSEQEWVFNYLKKSNKPLPLVLGSRGTWGINGNKAIILVAFSLPDIAVMRDLHNVSKNPIREMKYKDIVYYAVNIVAKKQVEYVIDYWKE</sequence>
<accession>A0A852TCG1</accession>
<dbReference type="AlphaFoldDB" id="A0A852TCG1"/>
<dbReference type="Proteomes" id="UP000548423">
    <property type="component" value="Unassembled WGS sequence"/>
</dbReference>
<reference evidence="2" key="1">
    <citation type="submission" date="2020-07" db="EMBL/GenBank/DDBJ databases">
        <authorList>
            <person name="Partida-Martinez L."/>
            <person name="Huntemann M."/>
            <person name="Clum A."/>
            <person name="Wang J."/>
            <person name="Palaniappan K."/>
            <person name="Ritter S."/>
            <person name="Chen I.-M."/>
            <person name="Stamatis D."/>
            <person name="Reddy T."/>
            <person name="O'Malley R."/>
            <person name="Daum C."/>
            <person name="Shapiro N."/>
            <person name="Ivanova N."/>
            <person name="Kyrpides N."/>
            <person name="Woyke T."/>
        </authorList>
    </citation>
    <scope>NUCLEOTIDE SEQUENCE [LARGE SCALE GENOMIC DNA]</scope>
    <source>
        <strain evidence="2">AT2.8</strain>
    </source>
</reference>
<comment type="caution">
    <text evidence="1">The sequence shown here is derived from an EMBL/GenBank/DDBJ whole genome shotgun (WGS) entry which is preliminary data.</text>
</comment>
<organism evidence="1 2">
    <name type="scientific">Neobacillus niacini</name>
    <dbReference type="NCBI Taxonomy" id="86668"/>
    <lineage>
        <taxon>Bacteria</taxon>
        <taxon>Bacillati</taxon>
        <taxon>Bacillota</taxon>
        <taxon>Bacilli</taxon>
        <taxon>Bacillales</taxon>
        <taxon>Bacillaceae</taxon>
        <taxon>Neobacillus</taxon>
    </lineage>
</organism>
<evidence type="ECO:0000313" key="2">
    <source>
        <dbReference type="Proteomes" id="UP000548423"/>
    </source>
</evidence>
<dbReference type="EMBL" id="JACCBX010000006">
    <property type="protein sequence ID" value="NYE06483.1"/>
    <property type="molecule type" value="Genomic_DNA"/>
</dbReference>
<evidence type="ECO:0000313" key="1">
    <source>
        <dbReference type="EMBL" id="NYE06483.1"/>
    </source>
</evidence>
<proteinExistence type="predicted"/>
<name>A0A852TCG1_9BACI</name>